<dbReference type="OrthoDB" id="3196451at2759"/>
<feature type="compositionally biased region" description="Polar residues" evidence="2">
    <location>
        <begin position="429"/>
        <end position="438"/>
    </location>
</feature>
<dbReference type="GO" id="GO:0005096">
    <property type="term" value="F:GTPase activator activity"/>
    <property type="evidence" value="ECO:0007669"/>
    <property type="project" value="UniProtKB-KW"/>
</dbReference>
<feature type="region of interest" description="Disordered" evidence="2">
    <location>
        <begin position="1"/>
        <end position="31"/>
    </location>
</feature>
<dbReference type="EMBL" id="CALLCH030000019">
    <property type="protein sequence ID" value="CAI4219149.1"/>
    <property type="molecule type" value="Genomic_DNA"/>
</dbReference>
<sequence>MHMPSGATIRSGPQQPPQPPAPENAASPPNKRDLKSWWKGFKLPTTPEARPQGIFGVPLRQSITYANVAISLIDENGSSYIYGYVPIVVAKCGVFLKEKATEVEGIFRLNGSEKRIKELKTQFDSPDRYGKGLIWDGYTVHDASNVFRRYLNDLPEPVVPLDLYEKFREPLRGATKQASGDAEGPQFVEDFDEQGAIARYQRLITELPPLNRQLLLYILDLLAVFAAKSEQNRMNSQNLAAIFQPGMLSHPDHAMAPEEYRLNQCVLIFLIENQDHFLIGMQGTAADEKTVQEVQQGTPAPADTNSASPSTPTLGGQHSNLGVASLSPASAATAGRSQEKLLEPPLSSLSLASGSGKPRKSFTNDSSDPATSLVETQLTQESGSSQKERSESGKEETTKNPIGWIRNKYREAKETHEQRRNKSPPADNKQASSSTSRLSLRGKSFDLRREDERQGSQPQPSLPPPVVAVVEPPPTQPAQPPAQVGAVVQPDVAAFPDQQAQPEMQARPQAEPEAAHKTPLVAEPTQADAPSTRPE</sequence>
<feature type="compositionally biased region" description="Low complexity" evidence="2">
    <location>
        <begin position="343"/>
        <end position="356"/>
    </location>
</feature>
<feature type="region of interest" description="Disordered" evidence="2">
    <location>
        <begin position="289"/>
        <end position="484"/>
    </location>
</feature>
<name>A0A9P1HCI7_9PEZI</name>
<feature type="compositionally biased region" description="Basic and acidic residues" evidence="2">
    <location>
        <begin position="408"/>
        <end position="420"/>
    </location>
</feature>
<feature type="compositionally biased region" description="Polar residues" evidence="2">
    <location>
        <begin position="361"/>
        <end position="385"/>
    </location>
</feature>
<accession>A0A9P1HCI7</accession>
<proteinExistence type="predicted"/>
<dbReference type="Proteomes" id="UP000838763">
    <property type="component" value="Unassembled WGS sequence"/>
</dbReference>
<protein>
    <recommendedName>
        <fullName evidence="3">Rho-GAP domain-containing protein</fullName>
    </recommendedName>
</protein>
<dbReference type="InterPro" id="IPR000198">
    <property type="entry name" value="RhoGAP_dom"/>
</dbReference>
<evidence type="ECO:0000259" key="3">
    <source>
        <dbReference type="PROSITE" id="PS50238"/>
    </source>
</evidence>
<feature type="compositionally biased region" description="Basic and acidic residues" evidence="2">
    <location>
        <begin position="443"/>
        <end position="454"/>
    </location>
</feature>
<dbReference type="PANTHER" id="PTHR15228:SF25">
    <property type="entry name" value="F-BAR DOMAIN-CONTAINING PROTEIN"/>
    <property type="match status" value="1"/>
</dbReference>
<evidence type="ECO:0000256" key="1">
    <source>
        <dbReference type="ARBA" id="ARBA00022468"/>
    </source>
</evidence>
<feature type="compositionally biased region" description="Basic and acidic residues" evidence="2">
    <location>
        <begin position="386"/>
        <end position="398"/>
    </location>
</feature>
<keyword evidence="1" id="KW-0343">GTPase activation</keyword>
<gene>
    <name evidence="4" type="ORF">PPNO1_LOCUS8720</name>
</gene>
<dbReference type="Pfam" id="PF00620">
    <property type="entry name" value="RhoGAP"/>
    <property type="match status" value="1"/>
</dbReference>
<dbReference type="SMART" id="SM00324">
    <property type="entry name" value="RhoGAP"/>
    <property type="match status" value="1"/>
</dbReference>
<feature type="compositionally biased region" description="Pro residues" evidence="2">
    <location>
        <begin position="460"/>
        <end position="480"/>
    </location>
</feature>
<feature type="compositionally biased region" description="Polar residues" evidence="2">
    <location>
        <begin position="292"/>
        <end position="330"/>
    </location>
</feature>
<reference evidence="4" key="1">
    <citation type="submission" date="2022-11" db="EMBL/GenBank/DDBJ databases">
        <authorList>
            <person name="Scott C."/>
            <person name="Bruce N."/>
        </authorList>
    </citation>
    <scope>NUCLEOTIDE SEQUENCE</scope>
</reference>
<dbReference type="SUPFAM" id="SSF48350">
    <property type="entry name" value="GTPase activation domain, GAP"/>
    <property type="match status" value="1"/>
</dbReference>
<organism evidence="4 5">
    <name type="scientific">Parascedosporium putredinis</name>
    <dbReference type="NCBI Taxonomy" id="1442378"/>
    <lineage>
        <taxon>Eukaryota</taxon>
        <taxon>Fungi</taxon>
        <taxon>Dikarya</taxon>
        <taxon>Ascomycota</taxon>
        <taxon>Pezizomycotina</taxon>
        <taxon>Sordariomycetes</taxon>
        <taxon>Hypocreomycetidae</taxon>
        <taxon>Microascales</taxon>
        <taxon>Microascaceae</taxon>
        <taxon>Parascedosporium</taxon>
    </lineage>
</organism>
<evidence type="ECO:0000313" key="5">
    <source>
        <dbReference type="Proteomes" id="UP000838763"/>
    </source>
</evidence>
<dbReference type="Gene3D" id="1.10.555.10">
    <property type="entry name" value="Rho GTPase activation protein"/>
    <property type="match status" value="1"/>
</dbReference>
<feature type="domain" description="Rho-GAP" evidence="3">
    <location>
        <begin position="70"/>
        <end position="278"/>
    </location>
</feature>
<dbReference type="GO" id="GO:0060237">
    <property type="term" value="P:regulation of fungal-type cell wall organization"/>
    <property type="evidence" value="ECO:0007669"/>
    <property type="project" value="TreeGrafter"/>
</dbReference>
<dbReference type="InterPro" id="IPR008936">
    <property type="entry name" value="Rho_GTPase_activation_prot"/>
</dbReference>
<dbReference type="GO" id="GO:0007165">
    <property type="term" value="P:signal transduction"/>
    <property type="evidence" value="ECO:0007669"/>
    <property type="project" value="InterPro"/>
</dbReference>
<dbReference type="PROSITE" id="PS50238">
    <property type="entry name" value="RHOGAP"/>
    <property type="match status" value="1"/>
</dbReference>
<dbReference type="CDD" id="cd04396">
    <property type="entry name" value="RhoGAP_fSAC7_BAG7"/>
    <property type="match status" value="1"/>
</dbReference>
<evidence type="ECO:0000313" key="4">
    <source>
        <dbReference type="EMBL" id="CAI4219149.1"/>
    </source>
</evidence>
<feature type="region of interest" description="Disordered" evidence="2">
    <location>
        <begin position="496"/>
        <end position="535"/>
    </location>
</feature>
<dbReference type="PANTHER" id="PTHR15228">
    <property type="entry name" value="SPERMATHECAL PHYSIOLOGY VARIANT"/>
    <property type="match status" value="1"/>
</dbReference>
<dbReference type="GO" id="GO:0005938">
    <property type="term" value="C:cell cortex"/>
    <property type="evidence" value="ECO:0007669"/>
    <property type="project" value="TreeGrafter"/>
</dbReference>
<evidence type="ECO:0000256" key="2">
    <source>
        <dbReference type="SAM" id="MobiDB-lite"/>
    </source>
</evidence>
<dbReference type="InterPro" id="IPR051025">
    <property type="entry name" value="RhoGAP"/>
</dbReference>
<keyword evidence="5" id="KW-1185">Reference proteome</keyword>
<comment type="caution">
    <text evidence="4">The sequence shown here is derived from an EMBL/GenBank/DDBJ whole genome shotgun (WGS) entry which is preliminary data.</text>
</comment>
<dbReference type="AlphaFoldDB" id="A0A9P1HCI7"/>